<dbReference type="EMBL" id="BSOS01000005">
    <property type="protein sequence ID" value="GLR65495.1"/>
    <property type="molecule type" value="Genomic_DNA"/>
</dbReference>
<accession>A0ABQ6A5W5</accession>
<proteinExistence type="predicted"/>
<dbReference type="RefSeq" id="WP_284255993.1">
    <property type="nucleotide sequence ID" value="NZ_BSOS01000005.1"/>
</dbReference>
<organism evidence="1 2">
    <name type="scientific">Acidocella aquatica</name>
    <dbReference type="NCBI Taxonomy" id="1922313"/>
    <lineage>
        <taxon>Bacteria</taxon>
        <taxon>Pseudomonadati</taxon>
        <taxon>Pseudomonadota</taxon>
        <taxon>Alphaproteobacteria</taxon>
        <taxon>Acetobacterales</taxon>
        <taxon>Acidocellaceae</taxon>
        <taxon>Acidocella</taxon>
    </lineage>
</organism>
<dbReference type="SUPFAM" id="SSF47616">
    <property type="entry name" value="GST C-terminal domain-like"/>
    <property type="match status" value="1"/>
</dbReference>
<dbReference type="InterPro" id="IPR036282">
    <property type="entry name" value="Glutathione-S-Trfase_C_sf"/>
</dbReference>
<name>A0ABQ6A5W5_9PROT</name>
<gene>
    <name evidence="1" type="ORF">GCM10010909_01730</name>
</gene>
<dbReference type="Proteomes" id="UP001156641">
    <property type="component" value="Unassembled WGS sequence"/>
</dbReference>
<evidence type="ECO:0000313" key="1">
    <source>
        <dbReference type="EMBL" id="GLR65495.1"/>
    </source>
</evidence>
<reference evidence="2" key="1">
    <citation type="journal article" date="2019" name="Int. J. Syst. Evol. Microbiol.">
        <title>The Global Catalogue of Microorganisms (GCM) 10K type strain sequencing project: providing services to taxonomists for standard genome sequencing and annotation.</title>
        <authorList>
            <consortium name="The Broad Institute Genomics Platform"/>
            <consortium name="The Broad Institute Genome Sequencing Center for Infectious Disease"/>
            <person name="Wu L."/>
            <person name="Ma J."/>
        </authorList>
    </citation>
    <scope>NUCLEOTIDE SEQUENCE [LARGE SCALE GENOMIC DNA]</scope>
    <source>
        <strain evidence="2">NBRC 112502</strain>
    </source>
</reference>
<evidence type="ECO:0000313" key="2">
    <source>
        <dbReference type="Proteomes" id="UP001156641"/>
    </source>
</evidence>
<evidence type="ECO:0008006" key="3">
    <source>
        <dbReference type="Google" id="ProtNLM"/>
    </source>
</evidence>
<keyword evidence="2" id="KW-1185">Reference proteome</keyword>
<protein>
    <recommendedName>
        <fullName evidence="3">Glutathione S-transferase</fullName>
    </recommendedName>
</protein>
<comment type="caution">
    <text evidence="1">The sequence shown here is derived from an EMBL/GenBank/DDBJ whole genome shotgun (WGS) entry which is preliminary data.</text>
</comment>
<sequence length="260" mass="29080">MSYYTELETAKHCGGLRLVTTRGIPGPWGEAAKSIMHVKKIPVVHVAQDGGQENAELAAWVGVNNAPVAIWENERPRTGWAEILLLAERLAPAPPLIPSNEADRATMFGLAHEICGEDGYGWNRRLMFFEGWRAFMQTEAGTLGRESFARMCAKYDPGTEITRVRQRLIDILAMLSARLEQQKSLGSRYYIANQLSAVDIYSACFAAMVKPLPLAQCPTTPEMHAGYHEQDPDILAAAGPRLLDHRDYIYNTYLELPMRF</sequence>